<feature type="compositionally biased region" description="Acidic residues" evidence="1">
    <location>
        <begin position="289"/>
        <end position="298"/>
    </location>
</feature>
<reference evidence="3" key="1">
    <citation type="submission" date="2023-10" db="EMBL/GenBank/DDBJ databases">
        <title>Genome assembly of Pristionchus species.</title>
        <authorList>
            <person name="Yoshida K."/>
            <person name="Sommer R.J."/>
        </authorList>
    </citation>
    <scope>NUCLEOTIDE SEQUENCE</scope>
    <source>
        <strain evidence="3">RS5133</strain>
    </source>
</reference>
<feature type="region of interest" description="Disordered" evidence="1">
    <location>
        <begin position="448"/>
        <end position="509"/>
    </location>
</feature>
<evidence type="ECO:0000313" key="3">
    <source>
        <dbReference type="EMBL" id="GMT15193.1"/>
    </source>
</evidence>
<dbReference type="Pfam" id="PF02301">
    <property type="entry name" value="HORMA"/>
    <property type="match status" value="1"/>
</dbReference>
<feature type="compositionally biased region" description="Polar residues" evidence="1">
    <location>
        <begin position="397"/>
        <end position="423"/>
    </location>
</feature>
<dbReference type="Proteomes" id="UP001432322">
    <property type="component" value="Unassembled WGS sequence"/>
</dbReference>
<protein>
    <recommendedName>
        <fullName evidence="2">HORMA domain-containing protein</fullName>
    </recommendedName>
</protein>
<sequence>MRETREERFAQCSPLTQMMLIVFSRILQKRKYYDDGYFFELEVNGASVFLIDWTNPFVLKSIPNSIIGAGAAADLQYIEMIQLVFKLENDIPDRFVERFGICFDENNDVELVSPTRRVPLSPPSASWTSNAVIEMSRAVDEMCAELDVLPRATERMGGLRAFFRVDYNRNRPKGYQAPHFERSSFPTLHYSDLLQEKQPQFPAPQRSISSSRKMRSTLSVESLLSRSNSVPAGKAAVAAAPTARPTTAARQLFVTQTDSTIASPFRTASSLDVRETVLPPVKGGHGDDVSDEDEEEDGEKEKSDGNLSDDEREEKESDDDVTDEEKELKTLEEEMEEVEDESDGLIETTRGDEEERRDRKRPSIGNGDDGLDMKKTRSSSSTSLLLSNRDGKRASESTEQSILSTSLEVGFNSPTDRSSNRMSVDSAKKVNASTDQSILSTSLEVGVDSTNDRTGKLSMDSIKTATCPPAKEKEGDEDDGYRVFDDDEDKGGNPNESLESDVSDSLFIN</sequence>
<dbReference type="InterPro" id="IPR003511">
    <property type="entry name" value="HORMA_dom"/>
</dbReference>
<feature type="region of interest" description="Disordered" evidence="1">
    <location>
        <begin position="272"/>
        <end position="434"/>
    </location>
</feature>
<evidence type="ECO:0000256" key="1">
    <source>
        <dbReference type="SAM" id="MobiDB-lite"/>
    </source>
</evidence>
<dbReference type="AlphaFoldDB" id="A0AAV5VAE9"/>
<feature type="compositionally biased region" description="Low complexity" evidence="1">
    <location>
        <begin position="378"/>
        <end position="387"/>
    </location>
</feature>
<feature type="compositionally biased region" description="Basic and acidic residues" evidence="1">
    <location>
        <begin position="470"/>
        <end position="484"/>
    </location>
</feature>
<accession>A0AAV5VAE9</accession>
<feature type="compositionally biased region" description="Acidic residues" evidence="1">
    <location>
        <begin position="307"/>
        <end position="325"/>
    </location>
</feature>
<keyword evidence="4" id="KW-1185">Reference proteome</keyword>
<name>A0AAV5VAE9_9BILA</name>
<feature type="domain" description="HORMA" evidence="2">
    <location>
        <begin position="17"/>
        <end position="190"/>
    </location>
</feature>
<gene>
    <name evidence="3" type="ORF">PFISCL1PPCAC_6490</name>
</gene>
<comment type="caution">
    <text evidence="3">The sequence shown here is derived from an EMBL/GenBank/DDBJ whole genome shotgun (WGS) entry which is preliminary data.</text>
</comment>
<proteinExistence type="predicted"/>
<organism evidence="3 4">
    <name type="scientific">Pristionchus fissidentatus</name>
    <dbReference type="NCBI Taxonomy" id="1538716"/>
    <lineage>
        <taxon>Eukaryota</taxon>
        <taxon>Metazoa</taxon>
        <taxon>Ecdysozoa</taxon>
        <taxon>Nematoda</taxon>
        <taxon>Chromadorea</taxon>
        <taxon>Rhabditida</taxon>
        <taxon>Rhabditina</taxon>
        <taxon>Diplogasteromorpha</taxon>
        <taxon>Diplogasteroidea</taxon>
        <taxon>Neodiplogasteridae</taxon>
        <taxon>Pristionchus</taxon>
    </lineage>
</organism>
<evidence type="ECO:0000313" key="4">
    <source>
        <dbReference type="Proteomes" id="UP001432322"/>
    </source>
</evidence>
<dbReference type="EMBL" id="BTSY01000002">
    <property type="protein sequence ID" value="GMT15193.1"/>
    <property type="molecule type" value="Genomic_DNA"/>
</dbReference>
<dbReference type="InterPro" id="IPR036570">
    <property type="entry name" value="HORMA_dom_sf"/>
</dbReference>
<evidence type="ECO:0000259" key="2">
    <source>
        <dbReference type="Pfam" id="PF02301"/>
    </source>
</evidence>
<feature type="compositionally biased region" description="Acidic residues" evidence="1">
    <location>
        <begin position="333"/>
        <end position="344"/>
    </location>
</feature>
<dbReference type="Gene3D" id="3.30.900.10">
    <property type="entry name" value="HORMA domain"/>
    <property type="match status" value="1"/>
</dbReference>